<proteinExistence type="predicted"/>
<name>A0A242JXU9_9ENTE</name>
<protein>
    <submittedName>
        <fullName evidence="1">Uncharacterized protein</fullName>
    </submittedName>
</protein>
<evidence type="ECO:0000313" key="1">
    <source>
        <dbReference type="EMBL" id="OTP10147.1"/>
    </source>
</evidence>
<gene>
    <name evidence="1" type="ORF">A5844_001845</name>
</gene>
<dbReference type="RefSeq" id="WP_086284922.1">
    <property type="nucleotide sequence ID" value="NZ_NGMO01000003.1"/>
</dbReference>
<dbReference type="EMBL" id="NGMO01000003">
    <property type="protein sequence ID" value="OTP10147.1"/>
    <property type="molecule type" value="Genomic_DNA"/>
</dbReference>
<dbReference type="AlphaFoldDB" id="A0A242JXU9"/>
<organism evidence="1 2">
    <name type="scientific">Candidatus Enterococcus wittei</name>
    <dbReference type="NCBI Taxonomy" id="1987383"/>
    <lineage>
        <taxon>Bacteria</taxon>
        <taxon>Bacillati</taxon>
        <taxon>Bacillota</taxon>
        <taxon>Bacilli</taxon>
        <taxon>Lactobacillales</taxon>
        <taxon>Enterococcaceae</taxon>
        <taxon>Enterococcus</taxon>
    </lineage>
</organism>
<dbReference type="Proteomes" id="UP000194933">
    <property type="component" value="Unassembled WGS sequence"/>
</dbReference>
<accession>A0A242JXU9</accession>
<comment type="caution">
    <text evidence="1">The sequence shown here is derived from an EMBL/GenBank/DDBJ whole genome shotgun (WGS) entry which is preliminary data.</text>
</comment>
<evidence type="ECO:0000313" key="2">
    <source>
        <dbReference type="Proteomes" id="UP000194933"/>
    </source>
</evidence>
<keyword evidence="2" id="KW-1185">Reference proteome</keyword>
<reference evidence="1 2" key="1">
    <citation type="submission" date="2017-05" db="EMBL/GenBank/DDBJ databases">
        <title>The Genome Sequence of Enterococcus sp. 10A9_DIV0425.</title>
        <authorList>
            <consortium name="The Broad Institute Genomics Platform"/>
            <consortium name="The Broad Institute Genomic Center for Infectious Diseases"/>
            <person name="Earl A."/>
            <person name="Manson A."/>
            <person name="Schwartman J."/>
            <person name="Gilmore M."/>
            <person name="Abouelleil A."/>
            <person name="Cao P."/>
            <person name="Chapman S."/>
            <person name="Cusick C."/>
            <person name="Shea T."/>
            <person name="Young S."/>
            <person name="Neafsey D."/>
            <person name="Nusbaum C."/>
            <person name="Birren B."/>
        </authorList>
    </citation>
    <scope>NUCLEOTIDE SEQUENCE [LARGE SCALE GENOMIC DNA]</scope>
    <source>
        <strain evidence="1 2">10A9_DIV0425</strain>
    </source>
</reference>
<sequence length="68" mass="7670">MSDETLHEIEISIQGPSAVPFWHDDLKAAAALSLIDTIDMKNFDPEQYEVFENIVGQLNKALKILQNL</sequence>